<dbReference type="Gene3D" id="3.30.9.10">
    <property type="entry name" value="D-Amino Acid Oxidase, subunit A, domain 2"/>
    <property type="match status" value="1"/>
</dbReference>
<evidence type="ECO:0000313" key="6">
    <source>
        <dbReference type="Proteomes" id="UP001357485"/>
    </source>
</evidence>
<feature type="non-terminal residue" evidence="5">
    <location>
        <position position="126"/>
    </location>
</feature>
<dbReference type="Proteomes" id="UP001357485">
    <property type="component" value="Unassembled WGS sequence"/>
</dbReference>
<keyword evidence="6" id="KW-1185">Reference proteome</keyword>
<dbReference type="PANTHER" id="PTHR43004">
    <property type="entry name" value="TRK SYSTEM POTASSIUM UPTAKE PROTEIN"/>
    <property type="match status" value="1"/>
</dbReference>
<evidence type="ECO:0000256" key="3">
    <source>
        <dbReference type="ARBA" id="ARBA00023002"/>
    </source>
</evidence>
<proteinExistence type="predicted"/>
<evidence type="ECO:0000313" key="5">
    <source>
        <dbReference type="EMBL" id="KAK5048465.1"/>
    </source>
</evidence>
<dbReference type="PANTHER" id="PTHR43004:SF8">
    <property type="entry name" value="FAD-BINDING DOMAIN-CONTAINING PROTEIN-RELATED"/>
    <property type="match status" value="1"/>
</dbReference>
<dbReference type="InterPro" id="IPR002938">
    <property type="entry name" value="FAD-bd"/>
</dbReference>
<keyword evidence="1" id="KW-0285">Flavoprotein</keyword>
<feature type="domain" description="FAD-binding" evidence="4">
    <location>
        <begin position="1"/>
        <end position="125"/>
    </location>
</feature>
<dbReference type="PRINTS" id="PR00420">
    <property type="entry name" value="RNGMNOXGNASE"/>
</dbReference>
<accession>A0ABR0IUG6</accession>
<evidence type="ECO:0000256" key="2">
    <source>
        <dbReference type="ARBA" id="ARBA00022827"/>
    </source>
</evidence>
<gene>
    <name evidence="5" type="ORF">LTR16_011036</name>
</gene>
<keyword evidence="2" id="KW-0274">FAD</keyword>
<reference evidence="5 6" key="1">
    <citation type="submission" date="2023-08" db="EMBL/GenBank/DDBJ databases">
        <title>Black Yeasts Isolated from many extreme environments.</title>
        <authorList>
            <person name="Coleine C."/>
            <person name="Stajich J.E."/>
            <person name="Selbmann L."/>
        </authorList>
    </citation>
    <scope>NUCLEOTIDE SEQUENCE [LARGE SCALE GENOMIC DNA]</scope>
    <source>
        <strain evidence="5 6">CCFEE 536</strain>
    </source>
</reference>
<evidence type="ECO:0000259" key="4">
    <source>
        <dbReference type="Pfam" id="PF01494"/>
    </source>
</evidence>
<keyword evidence="3" id="KW-0560">Oxidoreductase</keyword>
<comment type="caution">
    <text evidence="5">The sequence shown here is derived from an EMBL/GenBank/DDBJ whole genome shotgun (WGS) entry which is preliminary data.</text>
</comment>
<name>A0ABR0IUG6_9PEZI</name>
<sequence>MVRPWDEFVVSMHPSSKDGKSFDPTKEAILERLYQMIGDKTVPIEILSSFQWTINDQVARSWQKGRVLCIGDATHRHPPINGLGSNTCLSDAFNLAWKIAYVLNGWAAPKLLDTLTTERKPVGDAI</sequence>
<evidence type="ECO:0000256" key="1">
    <source>
        <dbReference type="ARBA" id="ARBA00022630"/>
    </source>
</evidence>
<dbReference type="InterPro" id="IPR050641">
    <property type="entry name" value="RIFMO-like"/>
</dbReference>
<dbReference type="SUPFAM" id="SSF51905">
    <property type="entry name" value="FAD/NAD(P)-binding domain"/>
    <property type="match status" value="1"/>
</dbReference>
<dbReference type="Gene3D" id="3.50.50.60">
    <property type="entry name" value="FAD/NAD(P)-binding domain"/>
    <property type="match status" value="1"/>
</dbReference>
<dbReference type="Pfam" id="PF01494">
    <property type="entry name" value="FAD_binding_3"/>
    <property type="match status" value="1"/>
</dbReference>
<dbReference type="InterPro" id="IPR036188">
    <property type="entry name" value="FAD/NAD-bd_sf"/>
</dbReference>
<protein>
    <recommendedName>
        <fullName evidence="4">FAD-binding domain-containing protein</fullName>
    </recommendedName>
</protein>
<organism evidence="5 6">
    <name type="scientific">Cryomyces antarcticus</name>
    <dbReference type="NCBI Taxonomy" id="329879"/>
    <lineage>
        <taxon>Eukaryota</taxon>
        <taxon>Fungi</taxon>
        <taxon>Dikarya</taxon>
        <taxon>Ascomycota</taxon>
        <taxon>Pezizomycotina</taxon>
        <taxon>Dothideomycetes</taxon>
        <taxon>Dothideomycetes incertae sedis</taxon>
        <taxon>Cryomyces</taxon>
    </lineage>
</organism>
<dbReference type="EMBL" id="JAVRRA010027928">
    <property type="protein sequence ID" value="KAK5048465.1"/>
    <property type="molecule type" value="Genomic_DNA"/>
</dbReference>